<dbReference type="AlphaFoldDB" id="A0A9P4IZX4"/>
<dbReference type="PROSITE" id="PS50896">
    <property type="entry name" value="LISH"/>
    <property type="match status" value="1"/>
</dbReference>
<feature type="region of interest" description="Disordered" evidence="2">
    <location>
        <begin position="39"/>
        <end position="112"/>
    </location>
</feature>
<dbReference type="SUPFAM" id="SSF49899">
    <property type="entry name" value="Concanavalin A-like lectins/glucanases"/>
    <property type="match status" value="1"/>
</dbReference>
<protein>
    <submittedName>
        <fullName evidence="5">SPRY-domain-containing protein</fullName>
    </submittedName>
</protein>
<dbReference type="Pfam" id="PF00622">
    <property type="entry name" value="SPRY"/>
    <property type="match status" value="1"/>
</dbReference>
<comment type="function">
    <text evidence="1">Involved in the proteasome-dependent degradation of fructose-1,6-bisphosphatase.</text>
</comment>
<dbReference type="InterPro" id="IPR024964">
    <property type="entry name" value="CTLH/CRA"/>
</dbReference>
<feature type="compositionally biased region" description="Basic and acidic residues" evidence="2">
    <location>
        <begin position="39"/>
        <end position="56"/>
    </location>
</feature>
<feature type="region of interest" description="Disordered" evidence="2">
    <location>
        <begin position="1"/>
        <end position="23"/>
    </location>
</feature>
<evidence type="ECO:0000313" key="5">
    <source>
        <dbReference type="EMBL" id="KAF2150745.1"/>
    </source>
</evidence>
<dbReference type="InterPro" id="IPR050618">
    <property type="entry name" value="Ubq-SigPath_Reg"/>
</dbReference>
<accession>A0A9P4IZX4</accession>
<dbReference type="Gene3D" id="2.60.120.920">
    <property type="match status" value="1"/>
</dbReference>
<comment type="caution">
    <text evidence="5">The sequence shown here is derived from an EMBL/GenBank/DDBJ whole genome shotgun (WGS) entry which is preliminary data.</text>
</comment>
<feature type="compositionally biased region" description="Basic and acidic residues" evidence="2">
    <location>
        <begin position="1"/>
        <end position="10"/>
    </location>
</feature>
<dbReference type="Proteomes" id="UP000799439">
    <property type="component" value="Unassembled WGS sequence"/>
</dbReference>
<sequence length="613" mass="67403">MEGLETDKGSGEQPKYKSSPTEASVYFVPSYLRKSRYMERLEGLHKQRQQTKKETRGPYATPALGSRQASSSNLSLHKATSGSAHRGVSHDVIERLPPLQSNERPNSIPTRWSDTDKCSGIEILGNGAEVKYQGTIRTPDDAVAVRSDHPIPQECGLYYYEVTIMSRGKEGLIGIGFSGTKPSLNRLPGWEADSWGYHGDDGYTFACSSAGKTYGPKFSALDVVGCGINFRTGAAFFTKNGIFLGDAFQGIKLDRLYPSVGIKKPGEHLRTNFGQTPFVFDIDSMVEKERRIVRAEINRFDLKHTPLFANLDETDTVKELIAQYLAHEGFTETGSQFARDVREQEQALKASGQAAPSLIESDDMSATYRQKIRAAILGGDIDKAFKYLGAYFPRVIEHEANRDIYFRLRCRKFIEMILRSYEVQAGINASDGRSEDGVSPVTNGHGQGGPVADPKADGMDLDGHPVDTSDGRVDLGDSMETSTDNLKNTPSFAETNSAAMMHNELLGAAIQYGMELQAEFSNDPRKEVKKALNDTFALIAYTDARESVLAEMMEGKGRIEIAEQVNGAILVSLGKPRSALLEQLCAQTDVLVDMLSEEGGPAAFVNLHRDYLQ</sequence>
<dbReference type="PANTHER" id="PTHR12864">
    <property type="entry name" value="RAN BINDING PROTEIN 9-RELATED"/>
    <property type="match status" value="1"/>
</dbReference>
<dbReference type="InterPro" id="IPR006594">
    <property type="entry name" value="LisH"/>
</dbReference>
<dbReference type="EMBL" id="ML996089">
    <property type="protein sequence ID" value="KAF2150745.1"/>
    <property type="molecule type" value="Genomic_DNA"/>
</dbReference>
<dbReference type="PROSITE" id="PS50897">
    <property type="entry name" value="CTLH"/>
    <property type="match status" value="1"/>
</dbReference>
<dbReference type="InterPro" id="IPR006595">
    <property type="entry name" value="CTLH_C"/>
</dbReference>
<gene>
    <name evidence="5" type="ORF">K461DRAFT_228792</name>
</gene>
<dbReference type="SMART" id="SM00449">
    <property type="entry name" value="SPRY"/>
    <property type="match status" value="1"/>
</dbReference>
<evidence type="ECO:0000259" key="3">
    <source>
        <dbReference type="PROSITE" id="PS50188"/>
    </source>
</evidence>
<dbReference type="InterPro" id="IPR001870">
    <property type="entry name" value="B30.2/SPRY"/>
</dbReference>
<dbReference type="InterPro" id="IPR035782">
    <property type="entry name" value="SPRY_RanBP9/10"/>
</dbReference>
<feature type="region of interest" description="Disordered" evidence="2">
    <location>
        <begin position="429"/>
        <end position="460"/>
    </location>
</feature>
<organism evidence="5 6">
    <name type="scientific">Myriangium duriaei CBS 260.36</name>
    <dbReference type="NCBI Taxonomy" id="1168546"/>
    <lineage>
        <taxon>Eukaryota</taxon>
        <taxon>Fungi</taxon>
        <taxon>Dikarya</taxon>
        <taxon>Ascomycota</taxon>
        <taxon>Pezizomycotina</taxon>
        <taxon>Dothideomycetes</taxon>
        <taxon>Dothideomycetidae</taxon>
        <taxon>Myriangiales</taxon>
        <taxon>Myriangiaceae</taxon>
        <taxon>Myriangium</taxon>
    </lineage>
</organism>
<dbReference type="InterPro" id="IPR013144">
    <property type="entry name" value="CRA_dom"/>
</dbReference>
<dbReference type="InterPro" id="IPR003877">
    <property type="entry name" value="SPRY_dom"/>
</dbReference>
<dbReference type="CDD" id="cd12909">
    <property type="entry name" value="SPRY_RanBP9_10"/>
    <property type="match status" value="1"/>
</dbReference>
<dbReference type="OrthoDB" id="25503at2759"/>
<dbReference type="SMART" id="SM00668">
    <property type="entry name" value="CTLH"/>
    <property type="match status" value="1"/>
</dbReference>
<dbReference type="Pfam" id="PF10607">
    <property type="entry name" value="CTLH"/>
    <property type="match status" value="1"/>
</dbReference>
<dbReference type="SMART" id="SM00757">
    <property type="entry name" value="CRA"/>
    <property type="match status" value="1"/>
</dbReference>
<feature type="domain" description="CTLH" evidence="4">
    <location>
        <begin position="369"/>
        <end position="424"/>
    </location>
</feature>
<evidence type="ECO:0000256" key="2">
    <source>
        <dbReference type="SAM" id="MobiDB-lite"/>
    </source>
</evidence>
<dbReference type="InterPro" id="IPR013320">
    <property type="entry name" value="ConA-like_dom_sf"/>
</dbReference>
<feature type="compositionally biased region" description="Polar residues" evidence="2">
    <location>
        <begin position="99"/>
        <end position="112"/>
    </location>
</feature>
<name>A0A9P4IZX4_9PEZI</name>
<keyword evidence="6" id="KW-1185">Reference proteome</keyword>
<evidence type="ECO:0000313" key="6">
    <source>
        <dbReference type="Proteomes" id="UP000799439"/>
    </source>
</evidence>
<feature type="compositionally biased region" description="Polar residues" evidence="2">
    <location>
        <begin position="67"/>
        <end position="83"/>
    </location>
</feature>
<evidence type="ECO:0000256" key="1">
    <source>
        <dbReference type="ARBA" id="ARBA00002343"/>
    </source>
</evidence>
<reference evidence="5" key="1">
    <citation type="journal article" date="2020" name="Stud. Mycol.">
        <title>101 Dothideomycetes genomes: a test case for predicting lifestyles and emergence of pathogens.</title>
        <authorList>
            <person name="Haridas S."/>
            <person name="Albert R."/>
            <person name="Binder M."/>
            <person name="Bloem J."/>
            <person name="Labutti K."/>
            <person name="Salamov A."/>
            <person name="Andreopoulos B."/>
            <person name="Baker S."/>
            <person name="Barry K."/>
            <person name="Bills G."/>
            <person name="Bluhm B."/>
            <person name="Cannon C."/>
            <person name="Castanera R."/>
            <person name="Culley D."/>
            <person name="Daum C."/>
            <person name="Ezra D."/>
            <person name="Gonzalez J."/>
            <person name="Henrissat B."/>
            <person name="Kuo A."/>
            <person name="Liang C."/>
            <person name="Lipzen A."/>
            <person name="Lutzoni F."/>
            <person name="Magnuson J."/>
            <person name="Mondo S."/>
            <person name="Nolan M."/>
            <person name="Ohm R."/>
            <person name="Pangilinan J."/>
            <person name="Park H.-J."/>
            <person name="Ramirez L."/>
            <person name="Alfaro M."/>
            <person name="Sun H."/>
            <person name="Tritt A."/>
            <person name="Yoshinaga Y."/>
            <person name="Zwiers L.-H."/>
            <person name="Turgeon B."/>
            <person name="Goodwin S."/>
            <person name="Spatafora J."/>
            <person name="Crous P."/>
            <person name="Grigoriev I."/>
        </authorList>
    </citation>
    <scope>NUCLEOTIDE SEQUENCE</scope>
    <source>
        <strain evidence="5">CBS 260.36</strain>
    </source>
</reference>
<dbReference type="PROSITE" id="PS50188">
    <property type="entry name" value="B302_SPRY"/>
    <property type="match status" value="1"/>
</dbReference>
<proteinExistence type="predicted"/>
<feature type="domain" description="B30.2/SPRY" evidence="3">
    <location>
        <begin position="90"/>
        <end position="278"/>
    </location>
</feature>
<dbReference type="InterPro" id="IPR043136">
    <property type="entry name" value="B30.2/SPRY_sf"/>
</dbReference>
<evidence type="ECO:0000259" key="4">
    <source>
        <dbReference type="PROSITE" id="PS50897"/>
    </source>
</evidence>